<keyword evidence="2" id="KW-1185">Reference proteome</keyword>
<evidence type="ECO:0000313" key="2">
    <source>
        <dbReference type="Proteomes" id="UP000579605"/>
    </source>
</evidence>
<keyword evidence="1" id="KW-0808">Transferase</keyword>
<name>A0A852Z707_9ACTN</name>
<evidence type="ECO:0000313" key="1">
    <source>
        <dbReference type="EMBL" id="NYH87995.1"/>
    </source>
</evidence>
<reference evidence="1 2" key="1">
    <citation type="submission" date="2020-07" db="EMBL/GenBank/DDBJ databases">
        <title>Sequencing the genomes of 1000 actinobacteria strains.</title>
        <authorList>
            <person name="Klenk H.-P."/>
        </authorList>
    </citation>
    <scope>NUCLEOTIDE SEQUENCE [LARGE SCALE GENOMIC DNA]</scope>
    <source>
        <strain evidence="1 2">DSM 18448</strain>
    </source>
</reference>
<dbReference type="RefSeq" id="WP_179785969.1">
    <property type="nucleotide sequence ID" value="NZ_BAAARR010000004.1"/>
</dbReference>
<dbReference type="AlphaFoldDB" id="A0A852Z707"/>
<dbReference type="InterPro" id="IPR043519">
    <property type="entry name" value="NT_sf"/>
</dbReference>
<accession>A0A852Z707</accession>
<protein>
    <submittedName>
        <fullName evidence="1">Putative nucleotidyltransferase</fullName>
    </submittedName>
</protein>
<gene>
    <name evidence="1" type="ORF">F4554_000633</name>
</gene>
<dbReference type="EMBL" id="JACBZH010000001">
    <property type="protein sequence ID" value="NYH87995.1"/>
    <property type="molecule type" value="Genomic_DNA"/>
</dbReference>
<organism evidence="1 2">
    <name type="scientific">Actinopolymorpha rutila</name>
    <dbReference type="NCBI Taxonomy" id="446787"/>
    <lineage>
        <taxon>Bacteria</taxon>
        <taxon>Bacillati</taxon>
        <taxon>Actinomycetota</taxon>
        <taxon>Actinomycetes</taxon>
        <taxon>Propionibacteriales</taxon>
        <taxon>Actinopolymorphaceae</taxon>
        <taxon>Actinopolymorpha</taxon>
    </lineage>
</organism>
<dbReference type="SUPFAM" id="SSF81301">
    <property type="entry name" value="Nucleotidyltransferase"/>
    <property type="match status" value="1"/>
</dbReference>
<comment type="caution">
    <text evidence="1">The sequence shown here is derived from an EMBL/GenBank/DDBJ whole genome shotgun (WGS) entry which is preliminary data.</text>
</comment>
<dbReference type="GO" id="GO:0016740">
    <property type="term" value="F:transferase activity"/>
    <property type="evidence" value="ECO:0007669"/>
    <property type="project" value="UniProtKB-KW"/>
</dbReference>
<sequence>MENFVEARTRVANKIAERFADEPAVTGVLCAGSTGRGHADRWSDLEIGVIWSRPPTEPERRQVAHDLAMADVRLSNYDESERSWFDEWWFDAPAGDGLLVEVCHLTAEGAHTQLDRLLLHDDPDPYALTFAAALVYGRPLAGSIESLVERVHAYPRSLAVAVVRRHGQVDQFWRWQMFVERHNPHGLRRHFAGVVDALIHMTCALNGRWWPGPKWPGWTLAGLSIAAPNLSERLVALDQQDPPVAAAALGELVEETYDLVAVHLPEADQDRLRRIFHFARAPWPRQ</sequence>
<dbReference type="Gene3D" id="3.30.460.10">
    <property type="entry name" value="Beta Polymerase, domain 2"/>
    <property type="match status" value="1"/>
</dbReference>
<proteinExistence type="predicted"/>
<dbReference type="Proteomes" id="UP000579605">
    <property type="component" value="Unassembled WGS sequence"/>
</dbReference>